<dbReference type="AlphaFoldDB" id="A0AA86QP02"/>
<dbReference type="EMBL" id="CATOUU010000930">
    <property type="protein sequence ID" value="CAI9960232.1"/>
    <property type="molecule type" value="Genomic_DNA"/>
</dbReference>
<evidence type="ECO:0000313" key="1">
    <source>
        <dbReference type="EMBL" id="CAI9960232.1"/>
    </source>
</evidence>
<proteinExistence type="predicted"/>
<dbReference type="EMBL" id="CAXDID020000724">
    <property type="protein sequence ID" value="CAL6111873.1"/>
    <property type="molecule type" value="Genomic_DNA"/>
</dbReference>
<protein>
    <submittedName>
        <fullName evidence="2">Hypothetical_protein</fullName>
    </submittedName>
</protein>
<evidence type="ECO:0000313" key="3">
    <source>
        <dbReference type="Proteomes" id="UP001642409"/>
    </source>
</evidence>
<keyword evidence="3" id="KW-1185">Reference proteome</keyword>
<sequence length="103" mass="12066">MNKIQFLECKVINQQTSVKYVFKGDISSSIPPILRTFCYRILTQSVNRLFQSRAVMAVKLVQLRQKLQCSAVFYRQMKKESKLYSGGPSKCFFELGRRMKFII</sequence>
<accession>A0AA86QP02</accession>
<evidence type="ECO:0000313" key="2">
    <source>
        <dbReference type="EMBL" id="CAL6111873.1"/>
    </source>
</evidence>
<reference evidence="2 3" key="2">
    <citation type="submission" date="2024-07" db="EMBL/GenBank/DDBJ databases">
        <authorList>
            <person name="Akdeniz Z."/>
        </authorList>
    </citation>
    <scope>NUCLEOTIDE SEQUENCE [LARGE SCALE GENOMIC DNA]</scope>
</reference>
<dbReference type="Proteomes" id="UP001642409">
    <property type="component" value="Unassembled WGS sequence"/>
</dbReference>
<reference evidence="1" key="1">
    <citation type="submission" date="2023-06" db="EMBL/GenBank/DDBJ databases">
        <authorList>
            <person name="Kurt Z."/>
        </authorList>
    </citation>
    <scope>NUCLEOTIDE SEQUENCE</scope>
</reference>
<comment type="caution">
    <text evidence="1">The sequence shown here is derived from an EMBL/GenBank/DDBJ whole genome shotgun (WGS) entry which is preliminary data.</text>
</comment>
<organism evidence="1">
    <name type="scientific">Hexamita inflata</name>
    <dbReference type="NCBI Taxonomy" id="28002"/>
    <lineage>
        <taxon>Eukaryota</taxon>
        <taxon>Metamonada</taxon>
        <taxon>Diplomonadida</taxon>
        <taxon>Hexamitidae</taxon>
        <taxon>Hexamitinae</taxon>
        <taxon>Hexamita</taxon>
    </lineage>
</organism>
<name>A0AA86QP02_9EUKA</name>
<gene>
    <name evidence="1" type="ORF">HINF_LOCUS47877</name>
    <name evidence="2" type="ORF">HINF_LOCUS76745</name>
</gene>